<feature type="compositionally biased region" description="Polar residues" evidence="1">
    <location>
        <begin position="112"/>
        <end position="128"/>
    </location>
</feature>
<protein>
    <submittedName>
        <fullName evidence="2">Uncharacterized protein</fullName>
    </submittedName>
</protein>
<accession>A0A7R9UDS1</accession>
<proteinExistence type="predicted"/>
<dbReference type="EMBL" id="HBEA01016630">
    <property type="protein sequence ID" value="CAD8263192.1"/>
    <property type="molecule type" value="Transcribed_RNA"/>
</dbReference>
<sequence>MSTRPRSPTPGITPILPVAPKRRRRRHGEDYESYTRVGEPPVNSPEVEEFKPIPDEVASSSRSNRELGPVLCLFGGTEAAMKRRRQRIGKALSSLENKYSPENAPRDYSTVAAPSQQTSQETASSLSADSEEKCGPANAVEAADAAGPAAQPEDSSN</sequence>
<feature type="compositionally biased region" description="Low complexity" evidence="1">
    <location>
        <begin position="137"/>
        <end position="150"/>
    </location>
</feature>
<feature type="region of interest" description="Disordered" evidence="1">
    <location>
        <begin position="1"/>
        <end position="66"/>
    </location>
</feature>
<name>A0A7R9UDS1_9STRA</name>
<reference evidence="2" key="1">
    <citation type="submission" date="2021-01" db="EMBL/GenBank/DDBJ databases">
        <authorList>
            <person name="Corre E."/>
            <person name="Pelletier E."/>
            <person name="Niang G."/>
            <person name="Scheremetjew M."/>
            <person name="Finn R."/>
            <person name="Kale V."/>
            <person name="Holt S."/>
            <person name="Cochrane G."/>
            <person name="Meng A."/>
            <person name="Brown T."/>
            <person name="Cohen L."/>
        </authorList>
    </citation>
    <scope>NUCLEOTIDE SEQUENCE</scope>
    <source>
        <strain evidence="2">CCMP2078</strain>
    </source>
</reference>
<evidence type="ECO:0000313" key="2">
    <source>
        <dbReference type="EMBL" id="CAD8263192.1"/>
    </source>
</evidence>
<gene>
    <name evidence="2" type="ORF">PPYR1160_LOCUS12694</name>
</gene>
<dbReference type="AlphaFoldDB" id="A0A7R9UDS1"/>
<feature type="region of interest" description="Disordered" evidence="1">
    <location>
        <begin position="92"/>
        <end position="157"/>
    </location>
</feature>
<organism evidence="2">
    <name type="scientific">Pinguiococcus pyrenoidosus</name>
    <dbReference type="NCBI Taxonomy" id="172671"/>
    <lineage>
        <taxon>Eukaryota</taxon>
        <taxon>Sar</taxon>
        <taxon>Stramenopiles</taxon>
        <taxon>Ochrophyta</taxon>
        <taxon>Pinguiophyceae</taxon>
        <taxon>Pinguiochrysidales</taxon>
        <taxon>Pinguiochrysidaceae</taxon>
        <taxon>Pinguiococcus</taxon>
    </lineage>
</organism>
<evidence type="ECO:0000256" key="1">
    <source>
        <dbReference type="SAM" id="MobiDB-lite"/>
    </source>
</evidence>